<dbReference type="PANTHER" id="PTHR10668:SF105">
    <property type="entry name" value="DEHYDROGENASE-RELATED"/>
    <property type="match status" value="1"/>
</dbReference>
<dbReference type="Proteomes" id="UP000535437">
    <property type="component" value="Unassembled WGS sequence"/>
</dbReference>
<protein>
    <recommendedName>
        <fullName evidence="3">Pyridine nucleotide-disulfide oxidoreductase domain-containing protein 2</fullName>
    </recommendedName>
</protein>
<keyword evidence="6" id="KW-1185">Reference proteome</keyword>
<dbReference type="EMBL" id="JACCFY010000001">
    <property type="protein sequence ID" value="NYJ77773.1"/>
    <property type="molecule type" value="Genomic_DNA"/>
</dbReference>
<dbReference type="PROSITE" id="PS51257">
    <property type="entry name" value="PROKAR_LIPOPROTEIN"/>
    <property type="match status" value="1"/>
</dbReference>
<dbReference type="InterPro" id="IPR036188">
    <property type="entry name" value="FAD/NAD-bd_sf"/>
</dbReference>
<evidence type="ECO:0000256" key="2">
    <source>
        <dbReference type="ARBA" id="ARBA00038825"/>
    </source>
</evidence>
<evidence type="ECO:0000313" key="6">
    <source>
        <dbReference type="Proteomes" id="UP000535437"/>
    </source>
</evidence>
<dbReference type="InterPro" id="IPR002937">
    <property type="entry name" value="Amino_oxidase"/>
</dbReference>
<name>A0A7Z0GMS6_9MICC</name>
<feature type="domain" description="Amine oxidase" evidence="4">
    <location>
        <begin position="15"/>
        <end position="349"/>
    </location>
</feature>
<comment type="caution">
    <text evidence="5">The sequence shown here is derived from an EMBL/GenBank/DDBJ whole genome shotgun (WGS) entry which is preliminary data.</text>
</comment>
<dbReference type="AlphaFoldDB" id="A0A7Z0GMS6"/>
<reference evidence="5 6" key="1">
    <citation type="submission" date="2020-07" db="EMBL/GenBank/DDBJ databases">
        <title>Sequencing the genomes of 1000 actinobacteria strains.</title>
        <authorList>
            <person name="Klenk H.-P."/>
        </authorList>
    </citation>
    <scope>NUCLEOTIDE SEQUENCE [LARGE SCALE GENOMIC DNA]</scope>
    <source>
        <strain evidence="5 6">DSM 15475</strain>
    </source>
</reference>
<dbReference type="Pfam" id="PF01593">
    <property type="entry name" value="Amino_oxidase"/>
    <property type="match status" value="1"/>
</dbReference>
<comment type="function">
    <text evidence="1">Probable oxidoreductase that may play a role as regulator of mitochondrial function.</text>
</comment>
<organism evidence="5 6">
    <name type="scientific">Nesterenkonia xinjiangensis</name>
    <dbReference type="NCBI Taxonomy" id="225327"/>
    <lineage>
        <taxon>Bacteria</taxon>
        <taxon>Bacillati</taxon>
        <taxon>Actinomycetota</taxon>
        <taxon>Actinomycetes</taxon>
        <taxon>Micrococcales</taxon>
        <taxon>Micrococcaceae</taxon>
        <taxon>Nesterenkonia</taxon>
    </lineage>
</organism>
<comment type="subunit">
    <text evidence="2">Interacts with COX5B; this interaction may contribute to localize PYROXD2 to the inner face of the inner mitochondrial membrane.</text>
</comment>
<dbReference type="PRINTS" id="PR00419">
    <property type="entry name" value="ADXRDTASE"/>
</dbReference>
<evidence type="ECO:0000256" key="1">
    <source>
        <dbReference type="ARBA" id="ARBA00037217"/>
    </source>
</evidence>
<dbReference type="PANTHER" id="PTHR10668">
    <property type="entry name" value="PHYTOENE DEHYDROGENASE"/>
    <property type="match status" value="1"/>
</dbReference>
<evidence type="ECO:0000259" key="4">
    <source>
        <dbReference type="Pfam" id="PF01593"/>
    </source>
</evidence>
<dbReference type="GO" id="GO:0016491">
    <property type="term" value="F:oxidoreductase activity"/>
    <property type="evidence" value="ECO:0007669"/>
    <property type="project" value="InterPro"/>
</dbReference>
<dbReference type="RefSeq" id="WP_179541212.1">
    <property type="nucleotide sequence ID" value="NZ_BAAALL010000002.1"/>
</dbReference>
<dbReference type="SUPFAM" id="SSF51905">
    <property type="entry name" value="FAD/NAD(P)-binding domain"/>
    <property type="match status" value="1"/>
</dbReference>
<proteinExistence type="predicted"/>
<sequence>MAGHRAAVVGSGPNGLTAACVLARAGWEVTVYETADAPGGALRSAEVLGDGVISDLGASVHPFGVGSPAFEDLRLAERGLSWAHPEIPAAHTLDDEPPALLHSSLEQTAAELGVDHDAWRRLIGPVVAHWEEVRRAAMAPPLRTFGHRSEDSVVARGAALARLGLRGAWPADVAARLFRTPRARALFAGMAAHSTVPFSHPLTAAFGVLFGAAGHATGWPVARGGSQAIVDALTGELEHHGGRIETGFEVTGVRRAPGRLRRTHLISGRRRGPGGGRAVVAEEAVDVVLCDLTPTQLLRLDGLELPSRYRHALRRWTYGPAIVKVDYLIDGTIPWAHPDTARAGTVHLGGSHAQISASEAAAARGVLSGRPYVLLTQPSAADDSRAPAGQSVVWAYAHVPHGLEGPAAQRAAELIDAEIAVNAPGFREAVLARQAWTPQDLESMNANLVGGTISGGMPTVRQFVARPALSLQPYRTGTEGIWLCSSSTPPGGGAHGMNGHNAAQAVLRALG</sequence>
<dbReference type="Gene3D" id="3.50.50.60">
    <property type="entry name" value="FAD/NAD(P)-binding domain"/>
    <property type="match status" value="2"/>
</dbReference>
<gene>
    <name evidence="5" type="ORF">HNR09_001184</name>
</gene>
<evidence type="ECO:0000256" key="3">
    <source>
        <dbReference type="ARBA" id="ARBA00040298"/>
    </source>
</evidence>
<evidence type="ECO:0000313" key="5">
    <source>
        <dbReference type="EMBL" id="NYJ77773.1"/>
    </source>
</evidence>
<accession>A0A7Z0GMS6</accession>